<keyword evidence="3" id="KW-1185">Reference proteome</keyword>
<evidence type="ECO:0000256" key="1">
    <source>
        <dbReference type="SAM" id="MobiDB-lite"/>
    </source>
</evidence>
<dbReference type="Proteomes" id="UP001469553">
    <property type="component" value="Unassembled WGS sequence"/>
</dbReference>
<feature type="compositionally biased region" description="Basic and acidic residues" evidence="1">
    <location>
        <begin position="1"/>
        <end position="13"/>
    </location>
</feature>
<reference evidence="2 3" key="1">
    <citation type="submission" date="2021-06" db="EMBL/GenBank/DDBJ databases">
        <authorList>
            <person name="Palmer J.M."/>
        </authorList>
    </citation>
    <scope>NUCLEOTIDE SEQUENCE [LARGE SCALE GENOMIC DNA]</scope>
    <source>
        <strain evidence="2 3">AS_MEX2019</strain>
        <tissue evidence="2">Muscle</tissue>
    </source>
</reference>
<feature type="region of interest" description="Disordered" evidence="1">
    <location>
        <begin position="1"/>
        <end position="51"/>
    </location>
</feature>
<comment type="caution">
    <text evidence="2">The sequence shown here is derived from an EMBL/GenBank/DDBJ whole genome shotgun (WGS) entry which is preliminary data.</text>
</comment>
<gene>
    <name evidence="2" type="ORF">AMECASPLE_031628</name>
</gene>
<organism evidence="2 3">
    <name type="scientific">Ameca splendens</name>
    <dbReference type="NCBI Taxonomy" id="208324"/>
    <lineage>
        <taxon>Eukaryota</taxon>
        <taxon>Metazoa</taxon>
        <taxon>Chordata</taxon>
        <taxon>Craniata</taxon>
        <taxon>Vertebrata</taxon>
        <taxon>Euteleostomi</taxon>
        <taxon>Actinopterygii</taxon>
        <taxon>Neopterygii</taxon>
        <taxon>Teleostei</taxon>
        <taxon>Neoteleostei</taxon>
        <taxon>Acanthomorphata</taxon>
        <taxon>Ovalentaria</taxon>
        <taxon>Atherinomorphae</taxon>
        <taxon>Cyprinodontiformes</taxon>
        <taxon>Goodeidae</taxon>
        <taxon>Ameca</taxon>
    </lineage>
</organism>
<proteinExistence type="predicted"/>
<evidence type="ECO:0000313" key="2">
    <source>
        <dbReference type="EMBL" id="MEQ2281550.1"/>
    </source>
</evidence>
<dbReference type="EMBL" id="JAHRIP010003963">
    <property type="protein sequence ID" value="MEQ2281550.1"/>
    <property type="molecule type" value="Genomic_DNA"/>
</dbReference>
<feature type="compositionally biased region" description="Polar residues" evidence="1">
    <location>
        <begin position="22"/>
        <end position="39"/>
    </location>
</feature>
<name>A0ABV0XJC0_9TELE</name>
<protein>
    <submittedName>
        <fullName evidence="2">Uncharacterized protein</fullName>
    </submittedName>
</protein>
<sequence length="102" mass="11721">MRKILSDENERQRRLGSAPRQRPTNLHSAQVEVNATQYPSVKEGVAKTPQADRIQQLKEKVEKLTSLIKLLQKLTQKQVSEQNNQPPRHSRDNKEGEEQLLG</sequence>
<evidence type="ECO:0000313" key="3">
    <source>
        <dbReference type="Proteomes" id="UP001469553"/>
    </source>
</evidence>
<accession>A0ABV0XJC0</accession>
<feature type="compositionally biased region" description="Basic and acidic residues" evidence="1">
    <location>
        <begin position="89"/>
        <end position="102"/>
    </location>
</feature>
<feature type="region of interest" description="Disordered" evidence="1">
    <location>
        <begin position="75"/>
        <end position="102"/>
    </location>
</feature>